<feature type="transmembrane region" description="Helical" evidence="1">
    <location>
        <begin position="201"/>
        <end position="220"/>
    </location>
</feature>
<proteinExistence type="predicted"/>
<dbReference type="AlphaFoldDB" id="A0A285PQH1"/>
<dbReference type="EMBL" id="LT907978">
    <property type="protein sequence ID" value="SOB71863.1"/>
    <property type="molecule type" value="Genomic_DNA"/>
</dbReference>
<accession>A0A285PQH1</accession>
<sequence>MKFEIIYSRKIRDAVAFFTIFMFICQYGLTREDVAENFSRTAPTWGWFAFCAVMSFIYIFLIWDDDYILSESGIICRRMIFTRKYTWDEFPYCGICYKEGEESENKKEKFLYFSKKPKSHRKFEKVCKRIEYTSEVEAIFQIYCLHMDKPDWEFWNEELKETRVWNEEDFHTYKREVFKKDIIQSVYFLPVLWVLKFVDNYYIPVILMGITVFIYCSSYADKWAGKIKDLTKEYQRAALRQLIDEKQEGYRMTESIEG</sequence>
<name>A0A285PQH1_9FIRM</name>
<keyword evidence="1" id="KW-1133">Transmembrane helix</keyword>
<evidence type="ECO:0000313" key="2">
    <source>
        <dbReference type="EMBL" id="SOB71863.1"/>
    </source>
</evidence>
<keyword evidence="1" id="KW-0472">Membrane</keyword>
<evidence type="ECO:0000313" key="3">
    <source>
        <dbReference type="Proteomes" id="UP000217549"/>
    </source>
</evidence>
<dbReference type="RefSeq" id="WP_096239646.1">
    <property type="nucleotide sequence ID" value="NZ_LT907978.1"/>
</dbReference>
<keyword evidence="3" id="KW-1185">Reference proteome</keyword>
<protein>
    <submittedName>
        <fullName evidence="2">Uncharacterized protein</fullName>
    </submittedName>
</protein>
<feature type="transmembrane region" description="Helical" evidence="1">
    <location>
        <begin position="44"/>
        <end position="63"/>
    </location>
</feature>
<dbReference type="KEGG" id="ehl:EHLA_1131"/>
<feature type="transmembrane region" description="Helical" evidence="1">
    <location>
        <begin position="12"/>
        <end position="29"/>
    </location>
</feature>
<organism evidence="2 3">
    <name type="scientific">Anaerobutyricum hallii</name>
    <dbReference type="NCBI Taxonomy" id="39488"/>
    <lineage>
        <taxon>Bacteria</taxon>
        <taxon>Bacillati</taxon>
        <taxon>Bacillota</taxon>
        <taxon>Clostridia</taxon>
        <taxon>Lachnospirales</taxon>
        <taxon>Lachnospiraceae</taxon>
        <taxon>Anaerobutyricum</taxon>
    </lineage>
</organism>
<keyword evidence="1" id="KW-0812">Transmembrane</keyword>
<dbReference type="STRING" id="39488.ERS852450_02266"/>
<dbReference type="Proteomes" id="UP000217549">
    <property type="component" value="Chromosome I"/>
</dbReference>
<gene>
    <name evidence="2" type="ORF">EHLA_1131</name>
</gene>
<reference evidence="3" key="1">
    <citation type="submission" date="2017-09" db="EMBL/GenBank/DDBJ databases">
        <authorList>
            <person name="Shetty A S."/>
        </authorList>
    </citation>
    <scope>NUCLEOTIDE SEQUENCE [LARGE SCALE GENOMIC DNA]</scope>
</reference>
<evidence type="ECO:0000256" key="1">
    <source>
        <dbReference type="SAM" id="Phobius"/>
    </source>
</evidence>